<dbReference type="AlphaFoldDB" id="A0A7N2MF59"/>
<protein>
    <submittedName>
        <fullName evidence="5">Uncharacterized protein</fullName>
    </submittedName>
</protein>
<evidence type="ECO:0000313" key="5">
    <source>
        <dbReference type="EnsemblPlants" id="QL08p062231:mrna"/>
    </source>
</evidence>
<dbReference type="GO" id="GO:0080043">
    <property type="term" value="F:quercetin 3-O-glucosyltransferase activity"/>
    <property type="evidence" value="ECO:0007669"/>
    <property type="project" value="TreeGrafter"/>
</dbReference>
<dbReference type="Pfam" id="PF00201">
    <property type="entry name" value="UDPGT"/>
    <property type="match status" value="1"/>
</dbReference>
<reference evidence="5 6" key="1">
    <citation type="journal article" date="2016" name="G3 (Bethesda)">
        <title>First Draft Assembly and Annotation of the Genome of a California Endemic Oak Quercus lobata Nee (Fagaceae).</title>
        <authorList>
            <person name="Sork V.L."/>
            <person name="Fitz-Gibbon S.T."/>
            <person name="Puiu D."/>
            <person name="Crepeau M."/>
            <person name="Gugger P.F."/>
            <person name="Sherman R."/>
            <person name="Stevens K."/>
            <person name="Langley C.H."/>
            <person name="Pellegrini M."/>
            <person name="Salzberg S.L."/>
        </authorList>
    </citation>
    <scope>NUCLEOTIDE SEQUENCE [LARGE SCALE GENOMIC DNA]</scope>
    <source>
        <strain evidence="5 6">cv. SW786</strain>
    </source>
</reference>
<dbReference type="GO" id="GO:0080044">
    <property type="term" value="F:quercetin 7-O-glucosyltransferase activity"/>
    <property type="evidence" value="ECO:0007669"/>
    <property type="project" value="TreeGrafter"/>
</dbReference>
<organism evidence="5 6">
    <name type="scientific">Quercus lobata</name>
    <name type="common">Valley oak</name>
    <dbReference type="NCBI Taxonomy" id="97700"/>
    <lineage>
        <taxon>Eukaryota</taxon>
        <taxon>Viridiplantae</taxon>
        <taxon>Streptophyta</taxon>
        <taxon>Embryophyta</taxon>
        <taxon>Tracheophyta</taxon>
        <taxon>Spermatophyta</taxon>
        <taxon>Magnoliopsida</taxon>
        <taxon>eudicotyledons</taxon>
        <taxon>Gunneridae</taxon>
        <taxon>Pentapetalae</taxon>
        <taxon>rosids</taxon>
        <taxon>fabids</taxon>
        <taxon>Fagales</taxon>
        <taxon>Fagaceae</taxon>
        <taxon>Quercus</taxon>
    </lineage>
</organism>
<dbReference type="Proteomes" id="UP000594261">
    <property type="component" value="Chromosome 8"/>
</dbReference>
<evidence type="ECO:0000256" key="2">
    <source>
        <dbReference type="ARBA" id="ARBA00022676"/>
    </source>
</evidence>
<evidence type="ECO:0000313" key="6">
    <source>
        <dbReference type="Proteomes" id="UP000594261"/>
    </source>
</evidence>
<name>A0A7N2MF59_QUELO</name>
<dbReference type="EnsemblPlants" id="QL08p062231:mrna">
    <property type="protein sequence ID" value="QL08p062231:mrna"/>
    <property type="gene ID" value="QL08p062231"/>
</dbReference>
<accession>A0A7N2MF59</accession>
<evidence type="ECO:0000256" key="4">
    <source>
        <dbReference type="SAM" id="MobiDB-lite"/>
    </source>
</evidence>
<keyword evidence="6" id="KW-1185">Reference proteome</keyword>
<sequence length="633" mass="70791">MKQCPAHVLIFPFPAQGHVNSMLKLADLLGLAGLHVTFLNTAFIHDRLVRYTDIETRFSCYPGFQFKTISDGLPSDHPRSGDRLFELFESLNSKTKLLLKEMLMAPNQLCSKSGPSVTCIIVDGIIDGFTSDIANELRIPIIYFLTISACSLWTHFSVPSIIEAGELPIRGKEDMDRLVTSVPGMESFLRGRDLPSFCRFSDLNNWQLHVAVTETKRTPQAYALILNTFEDLEGHVLSHIRTRSSKVYSIGPLHKHLKFRLEAKVPPFQSQSLNSLFEVDMMAQKGGEGQVPMELVEGTKDRGCIVSWALQEEVLAHGAIGWFFTHSGWNSTLESIGVRVPMICRPYFADQQVNSRYVNKVWKLGLDMKDVCDRFIIEKTVNDLMVEMREEFMRSTSEMARLAKESVSEGGYSYCNLNHLIKDIKMMSQIHSSPTHSSLSLTLFLTAASPSPPSPLIQLATDPALRRSSSPPQPFVDPARFRLPSFLRPSLSSSTTNPSPPTPNRRPFASHPQPTTAMEDPAAAMEDYRTAAVAADPVPLGIFSVEYGLGWVFWWGWTIFGLGLPGSIKYTVKTNALCSMLEDTSDEINAGQQRKSRGAPLAHNFSYNQCKAEASKTEHQWACKDIIFHARDH</sequence>
<feature type="region of interest" description="Disordered" evidence="4">
    <location>
        <begin position="487"/>
        <end position="521"/>
    </location>
</feature>
<dbReference type="SUPFAM" id="SSF53756">
    <property type="entry name" value="UDP-Glycosyltransferase/glycogen phosphorylase"/>
    <property type="match status" value="1"/>
</dbReference>
<dbReference type="InterPro" id="IPR002213">
    <property type="entry name" value="UDP_glucos_trans"/>
</dbReference>
<dbReference type="PANTHER" id="PTHR11926">
    <property type="entry name" value="GLUCOSYL/GLUCURONOSYL TRANSFERASES"/>
    <property type="match status" value="1"/>
</dbReference>
<dbReference type="PANTHER" id="PTHR11926:SF1392">
    <property type="entry name" value="GLYCOSYLTRANSFERASE"/>
    <property type="match status" value="1"/>
</dbReference>
<dbReference type="CDD" id="cd03784">
    <property type="entry name" value="GT1_Gtf-like"/>
    <property type="match status" value="1"/>
</dbReference>
<dbReference type="FunFam" id="3.40.50.2000:FF:000065">
    <property type="entry name" value="Glycosyltransferase"/>
    <property type="match status" value="1"/>
</dbReference>
<dbReference type="InParanoid" id="A0A7N2MF59"/>
<keyword evidence="3" id="KW-0808">Transferase</keyword>
<dbReference type="EMBL" id="LRBV02000008">
    <property type="status" value="NOT_ANNOTATED_CDS"/>
    <property type="molecule type" value="Genomic_DNA"/>
</dbReference>
<evidence type="ECO:0000256" key="3">
    <source>
        <dbReference type="ARBA" id="ARBA00022679"/>
    </source>
</evidence>
<dbReference type="Gramene" id="QL08p062231:mrna">
    <property type="protein sequence ID" value="QL08p062231:mrna"/>
    <property type="gene ID" value="QL08p062231"/>
</dbReference>
<dbReference type="Gene3D" id="3.40.50.2000">
    <property type="entry name" value="Glycogen Phosphorylase B"/>
    <property type="match status" value="3"/>
</dbReference>
<keyword evidence="2" id="KW-0328">Glycosyltransferase</keyword>
<comment type="similarity">
    <text evidence="1">Belongs to the UDP-glycosyltransferase family.</text>
</comment>
<proteinExistence type="inferred from homology"/>
<feature type="compositionally biased region" description="Low complexity" evidence="4">
    <location>
        <begin position="487"/>
        <end position="497"/>
    </location>
</feature>
<reference evidence="5" key="2">
    <citation type="submission" date="2021-01" db="UniProtKB">
        <authorList>
            <consortium name="EnsemblPlants"/>
        </authorList>
    </citation>
    <scope>IDENTIFICATION</scope>
</reference>
<evidence type="ECO:0000256" key="1">
    <source>
        <dbReference type="ARBA" id="ARBA00009995"/>
    </source>
</evidence>